<feature type="transmembrane region" description="Helical" evidence="8">
    <location>
        <begin position="134"/>
        <end position="153"/>
    </location>
</feature>
<dbReference type="PANTHER" id="PTHR42718:SF9">
    <property type="entry name" value="MAJOR FACILITATOR SUPERFAMILY MULTIDRUG TRANSPORTER MFSC"/>
    <property type="match status" value="1"/>
</dbReference>
<evidence type="ECO:0000256" key="5">
    <source>
        <dbReference type="ARBA" id="ARBA00022692"/>
    </source>
</evidence>
<evidence type="ECO:0000256" key="1">
    <source>
        <dbReference type="ARBA" id="ARBA00004651"/>
    </source>
</evidence>
<feature type="domain" description="Major facilitator superfamily (MFS) profile" evidence="9">
    <location>
        <begin position="11"/>
        <end position="460"/>
    </location>
</feature>
<dbReference type="Proteomes" id="UP000051845">
    <property type="component" value="Unassembled WGS sequence"/>
</dbReference>
<comment type="similarity">
    <text evidence="2">Belongs to the major facilitator superfamily. EmrB family.</text>
</comment>
<feature type="transmembrane region" description="Helical" evidence="8">
    <location>
        <begin position="264"/>
        <end position="285"/>
    </location>
</feature>
<keyword evidence="7 8" id="KW-0472">Membrane</keyword>
<name>A0A0R2BGH1_SECCO</name>
<dbReference type="EMBL" id="AYYR01000022">
    <property type="protein sequence ID" value="KRM76660.1"/>
    <property type="molecule type" value="Genomic_DNA"/>
</dbReference>
<feature type="transmembrane region" description="Helical" evidence="8">
    <location>
        <begin position="49"/>
        <end position="69"/>
    </location>
</feature>
<keyword evidence="3" id="KW-0813">Transport</keyword>
<dbReference type="Pfam" id="PF07690">
    <property type="entry name" value="MFS_1"/>
    <property type="match status" value="1"/>
</dbReference>
<dbReference type="STRING" id="33960.TY91_16540"/>
<evidence type="ECO:0000256" key="7">
    <source>
        <dbReference type="ARBA" id="ARBA00023136"/>
    </source>
</evidence>
<feature type="transmembrane region" description="Helical" evidence="8">
    <location>
        <begin position="394"/>
        <end position="417"/>
    </location>
</feature>
<comment type="caution">
    <text evidence="10">The sequence shown here is derived from an EMBL/GenBank/DDBJ whole genome shotgun (WGS) entry which is preliminary data.</text>
</comment>
<reference evidence="10 11" key="1">
    <citation type="journal article" date="2015" name="Genome Announc.">
        <title>Expanding the biotechnology potential of lactobacilli through comparative genomics of 213 strains and associated genera.</title>
        <authorList>
            <person name="Sun Z."/>
            <person name="Harris H.M."/>
            <person name="McCann A."/>
            <person name="Guo C."/>
            <person name="Argimon S."/>
            <person name="Zhang W."/>
            <person name="Yang X."/>
            <person name="Jeffery I.B."/>
            <person name="Cooney J.C."/>
            <person name="Kagawa T.F."/>
            <person name="Liu W."/>
            <person name="Song Y."/>
            <person name="Salvetti E."/>
            <person name="Wrobel A."/>
            <person name="Rasinkangas P."/>
            <person name="Parkhill J."/>
            <person name="Rea M.C."/>
            <person name="O'Sullivan O."/>
            <person name="Ritari J."/>
            <person name="Douillard F.P."/>
            <person name="Paul Ross R."/>
            <person name="Yang R."/>
            <person name="Briner A.E."/>
            <person name="Felis G.E."/>
            <person name="de Vos W.M."/>
            <person name="Barrangou R."/>
            <person name="Klaenhammer T.R."/>
            <person name="Caufield P.W."/>
            <person name="Cui Y."/>
            <person name="Zhang H."/>
            <person name="O'Toole P.W."/>
        </authorList>
    </citation>
    <scope>NUCLEOTIDE SEQUENCE [LARGE SCALE GENOMIC DNA]</scope>
    <source>
        <strain evidence="10 11">DSM 20515</strain>
    </source>
</reference>
<dbReference type="PATRIC" id="fig|1423733.4.peg.1204"/>
<keyword evidence="5 8" id="KW-0812">Transmembrane</keyword>
<accession>A0A0R2BGH1</accession>
<feature type="transmembrane region" description="Helical" evidence="8">
    <location>
        <begin position="198"/>
        <end position="220"/>
    </location>
</feature>
<gene>
    <name evidence="10" type="ORF">FC82_GL001141</name>
</gene>
<feature type="transmembrane region" description="Helical" evidence="8">
    <location>
        <begin position="330"/>
        <end position="348"/>
    </location>
</feature>
<dbReference type="GO" id="GO:0005886">
    <property type="term" value="C:plasma membrane"/>
    <property type="evidence" value="ECO:0007669"/>
    <property type="project" value="UniProtKB-SubCell"/>
</dbReference>
<evidence type="ECO:0000256" key="2">
    <source>
        <dbReference type="ARBA" id="ARBA00008537"/>
    </source>
</evidence>
<dbReference type="NCBIfam" id="TIGR00711">
    <property type="entry name" value="efflux_EmrB"/>
    <property type="match status" value="1"/>
</dbReference>
<feature type="transmembrane region" description="Helical" evidence="8">
    <location>
        <begin position="76"/>
        <end position="95"/>
    </location>
</feature>
<dbReference type="PRINTS" id="PR01036">
    <property type="entry name" value="TCRTETB"/>
</dbReference>
<dbReference type="InterPro" id="IPR020846">
    <property type="entry name" value="MFS_dom"/>
</dbReference>
<feature type="transmembrane region" description="Helical" evidence="8">
    <location>
        <begin position="9"/>
        <end position="29"/>
    </location>
</feature>
<dbReference type="SUPFAM" id="SSF103473">
    <property type="entry name" value="MFS general substrate transporter"/>
    <property type="match status" value="1"/>
</dbReference>
<protein>
    <submittedName>
        <fullName evidence="10">EmrB QacA subfamily drug resistance transporter</fullName>
    </submittedName>
</protein>
<feature type="transmembrane region" description="Helical" evidence="8">
    <location>
        <begin position="354"/>
        <end position="373"/>
    </location>
</feature>
<dbReference type="PROSITE" id="PS50850">
    <property type="entry name" value="MFS"/>
    <property type="match status" value="1"/>
</dbReference>
<dbReference type="Gene3D" id="1.20.1720.10">
    <property type="entry name" value="Multidrug resistance protein D"/>
    <property type="match status" value="1"/>
</dbReference>
<dbReference type="InterPro" id="IPR036259">
    <property type="entry name" value="MFS_trans_sf"/>
</dbReference>
<keyword evidence="4" id="KW-1003">Cell membrane</keyword>
<feature type="transmembrane region" description="Helical" evidence="8">
    <location>
        <begin position="226"/>
        <end position="243"/>
    </location>
</feature>
<dbReference type="GO" id="GO:0022857">
    <property type="term" value="F:transmembrane transporter activity"/>
    <property type="evidence" value="ECO:0007669"/>
    <property type="project" value="InterPro"/>
</dbReference>
<organism evidence="10 11">
    <name type="scientific">Secundilactobacillus collinoides DSM 20515 = JCM 1123</name>
    <dbReference type="NCBI Taxonomy" id="1423733"/>
    <lineage>
        <taxon>Bacteria</taxon>
        <taxon>Bacillati</taxon>
        <taxon>Bacillota</taxon>
        <taxon>Bacilli</taxon>
        <taxon>Lactobacillales</taxon>
        <taxon>Lactobacillaceae</taxon>
        <taxon>Secundilactobacillus</taxon>
    </lineage>
</organism>
<dbReference type="InterPro" id="IPR004638">
    <property type="entry name" value="EmrB-like"/>
</dbReference>
<feature type="transmembrane region" description="Helical" evidence="8">
    <location>
        <begin position="107"/>
        <end position="127"/>
    </location>
</feature>
<dbReference type="AlphaFoldDB" id="A0A0R2BGH1"/>
<evidence type="ECO:0000313" key="10">
    <source>
        <dbReference type="EMBL" id="KRM76660.1"/>
    </source>
</evidence>
<dbReference type="InterPro" id="IPR011701">
    <property type="entry name" value="MFS"/>
</dbReference>
<evidence type="ECO:0000256" key="6">
    <source>
        <dbReference type="ARBA" id="ARBA00022989"/>
    </source>
</evidence>
<keyword evidence="6 8" id="KW-1133">Transmembrane helix</keyword>
<sequence>MTKQIKSPFLVVLGVLVINFLGLFSETALNIALPQIGKTFQASSGQTQWLVLGYTMVIGIVLPLTTLISRWVKAKTILAFAAIVFIFGAVVAALAPNFTWLFVGRTIQGISTGLFMPLLFSVTLLVYPSNKLGTAMGIIAVVMNFAPAIGPSLSGVIVNYLSWRWIFIIFVPISIVALILILLTVPDVIEQTKPKVDLLSVLDSILGFGLLITAVGLFSTVGFSSVGVYVLLAVAIIFVVVYVRRQLKLVNPVLNFKIFKSRKYTIAAIIATLNFAMIMAAMYIIPQMLQSGLRFSVSEAGLILLPAGLVNAFVSLMAGHLYDSFGAKKLVRIGALLALIGILLLLRVHSNSSLWYVIGVDIILMAGSGLLLSPAQSYGLGDLSGTDSNDGSTIMNTLQQVFGALSVSIATTFLIIGQHVSDSNHSWIRYMSGAHMSFLWVTILMVGLTFFAFKIVDETEHS</sequence>
<proteinExistence type="inferred from homology"/>
<evidence type="ECO:0000259" key="9">
    <source>
        <dbReference type="PROSITE" id="PS50850"/>
    </source>
</evidence>
<evidence type="ECO:0000313" key="11">
    <source>
        <dbReference type="Proteomes" id="UP000051845"/>
    </source>
</evidence>
<evidence type="ECO:0000256" key="4">
    <source>
        <dbReference type="ARBA" id="ARBA00022475"/>
    </source>
</evidence>
<comment type="subcellular location">
    <subcellularLocation>
        <location evidence="1">Cell membrane</location>
        <topology evidence="1">Multi-pass membrane protein</topology>
    </subcellularLocation>
</comment>
<evidence type="ECO:0000256" key="8">
    <source>
        <dbReference type="SAM" id="Phobius"/>
    </source>
</evidence>
<dbReference type="Gene3D" id="1.20.1250.20">
    <property type="entry name" value="MFS general substrate transporter like domains"/>
    <property type="match status" value="1"/>
</dbReference>
<feature type="transmembrane region" description="Helical" evidence="8">
    <location>
        <begin position="437"/>
        <end position="456"/>
    </location>
</feature>
<evidence type="ECO:0000256" key="3">
    <source>
        <dbReference type="ARBA" id="ARBA00022448"/>
    </source>
</evidence>
<dbReference type="RefSeq" id="WP_056996378.1">
    <property type="nucleotide sequence ID" value="NZ_AYYR01000022.1"/>
</dbReference>
<feature type="transmembrane region" description="Helical" evidence="8">
    <location>
        <begin position="165"/>
        <end position="186"/>
    </location>
</feature>
<feature type="transmembrane region" description="Helical" evidence="8">
    <location>
        <begin position="297"/>
        <end position="318"/>
    </location>
</feature>
<dbReference type="PANTHER" id="PTHR42718">
    <property type="entry name" value="MAJOR FACILITATOR SUPERFAMILY MULTIDRUG TRANSPORTER MFSC"/>
    <property type="match status" value="1"/>
</dbReference>